<keyword evidence="6 8" id="KW-0472">Membrane</keyword>
<evidence type="ECO:0000256" key="3">
    <source>
        <dbReference type="ARBA" id="ARBA00022475"/>
    </source>
</evidence>
<dbReference type="InterPro" id="IPR027417">
    <property type="entry name" value="P-loop_NTPase"/>
</dbReference>
<evidence type="ECO:0000313" key="10">
    <source>
        <dbReference type="Proteomes" id="UP000746595"/>
    </source>
</evidence>
<evidence type="ECO:0000256" key="6">
    <source>
        <dbReference type="ARBA" id="ARBA00023136"/>
    </source>
</evidence>
<organism evidence="9 10">
    <name type="scientific">Paeniglutamicibacter terrestris</name>
    <dbReference type="NCBI Taxonomy" id="2723403"/>
    <lineage>
        <taxon>Bacteria</taxon>
        <taxon>Bacillati</taxon>
        <taxon>Actinomycetota</taxon>
        <taxon>Actinomycetes</taxon>
        <taxon>Micrococcales</taxon>
        <taxon>Micrococcaceae</taxon>
        <taxon>Paeniglutamicibacter</taxon>
    </lineage>
</organism>
<evidence type="ECO:0000256" key="5">
    <source>
        <dbReference type="ARBA" id="ARBA00022989"/>
    </source>
</evidence>
<proteinExistence type="inferred from homology"/>
<comment type="similarity">
    <text evidence="2">Belongs to the VirD4/TraG family.</text>
</comment>
<dbReference type="PANTHER" id="PTHR37937">
    <property type="entry name" value="CONJUGATIVE TRANSFER: DNA TRANSPORT"/>
    <property type="match status" value="1"/>
</dbReference>
<name>A0ABX1G727_9MICC</name>
<accession>A0ABX1G727</accession>
<keyword evidence="5 8" id="KW-1133">Transmembrane helix</keyword>
<evidence type="ECO:0000256" key="8">
    <source>
        <dbReference type="SAM" id="Phobius"/>
    </source>
</evidence>
<evidence type="ECO:0000256" key="7">
    <source>
        <dbReference type="SAM" id="MobiDB-lite"/>
    </source>
</evidence>
<feature type="region of interest" description="Disordered" evidence="7">
    <location>
        <begin position="478"/>
        <end position="501"/>
    </location>
</feature>
<dbReference type="RefSeq" id="WP_168152668.1">
    <property type="nucleotide sequence ID" value="NZ_JAAWVT010000007.1"/>
</dbReference>
<feature type="transmembrane region" description="Helical" evidence="8">
    <location>
        <begin position="57"/>
        <end position="82"/>
    </location>
</feature>
<keyword evidence="4 8" id="KW-0812">Transmembrane</keyword>
<dbReference type="CDD" id="cd01127">
    <property type="entry name" value="TrwB_TraG_TraD_VirD4"/>
    <property type="match status" value="1"/>
</dbReference>
<evidence type="ECO:0000313" key="9">
    <source>
        <dbReference type="EMBL" id="NKG21844.1"/>
    </source>
</evidence>
<dbReference type="Proteomes" id="UP000746595">
    <property type="component" value="Unassembled WGS sequence"/>
</dbReference>
<evidence type="ECO:0000256" key="1">
    <source>
        <dbReference type="ARBA" id="ARBA00004651"/>
    </source>
</evidence>
<evidence type="ECO:0000256" key="4">
    <source>
        <dbReference type="ARBA" id="ARBA00022692"/>
    </source>
</evidence>
<dbReference type="EMBL" id="JAAWVT010000007">
    <property type="protein sequence ID" value="NKG21844.1"/>
    <property type="molecule type" value="Genomic_DNA"/>
</dbReference>
<dbReference type="Pfam" id="PF02534">
    <property type="entry name" value="T4SS-DNA_transf"/>
    <property type="match status" value="1"/>
</dbReference>
<protein>
    <submittedName>
        <fullName evidence="9">Type IV secretory system conjugative DNA transfer family protein</fullName>
    </submittedName>
</protein>
<sequence length="596" mass="65017">MPATNPRGTALGPLLMLVLLLTVPYLALNLGEALTPTGSAITWNIPNLGAAIVQGQVSWPFASTFIAVGLFIAMVFAAAVLVEGSKNLRTKNSGQGPSAGTLRVLSLRHAAKYARKGLRVPPGTKDKDLVVSMATTSQRRKPLYMQFEDSCWVYAPTRAGKTLTIVAPGILSAPGPVLATSTKVDVLTHTAVPRLETGQVFAFDLEQISGWPHQVFWNPVHGCQKDTEALARGKAWARATSKGNVKNGDWFADQAAAVLGRLLHAAALESKDLRDVMRWASDFSDAEPVEILRRNGAPESFIARLVDLRTSRAGEAVDGIKMTLQGLFEPLASERVLAQLIPGNQSTFDAEEFLNGQNTLYVIADGEASPLAPLVTMFTDFVFRTARHLSQQRAGGRLWPVFTMFLDEAPNVAAIQDMPAVLSDSGGRGIRVLGFSSSFAQNEARWGLEAAKAIQETANVIILMPGLKREALKDYAAEMSTKQKQRRSHSTGRNGGSTTTSVEDVQVMTPEEIKHLRVGEALVVYRNLPPFVGRMHPLWERKDWKHLKEQSRQAELMCGKFFVDEDLGAEVQSHGYGRFIGRIGNRIGERLARRGS</sequence>
<gene>
    <name evidence="9" type="ORF">HED64_14160</name>
</gene>
<dbReference type="InterPro" id="IPR003688">
    <property type="entry name" value="TraG/VirD4"/>
</dbReference>
<evidence type="ECO:0000256" key="2">
    <source>
        <dbReference type="ARBA" id="ARBA00008806"/>
    </source>
</evidence>
<reference evidence="9 10" key="1">
    <citation type="submission" date="2020-04" db="EMBL/GenBank/DDBJ databases">
        <title>Paeniglutamicibacter sp. ANT13_2, a novel actinomycete isolated from sediment in Antarctica.</title>
        <authorList>
            <person name="Sakdapetsiri C."/>
            <person name="Pinyakong O."/>
        </authorList>
    </citation>
    <scope>NUCLEOTIDE SEQUENCE [LARGE SCALE GENOMIC DNA]</scope>
    <source>
        <strain evidence="9 10">ANT13_2</strain>
    </source>
</reference>
<dbReference type="SUPFAM" id="SSF52540">
    <property type="entry name" value="P-loop containing nucleoside triphosphate hydrolases"/>
    <property type="match status" value="1"/>
</dbReference>
<dbReference type="InterPro" id="IPR051539">
    <property type="entry name" value="T4SS-coupling_protein"/>
</dbReference>
<keyword evidence="10" id="KW-1185">Reference proteome</keyword>
<comment type="caution">
    <text evidence="9">The sequence shown here is derived from an EMBL/GenBank/DDBJ whole genome shotgun (WGS) entry which is preliminary data.</text>
</comment>
<keyword evidence="3" id="KW-1003">Cell membrane</keyword>
<dbReference type="PANTHER" id="PTHR37937:SF1">
    <property type="entry name" value="CONJUGATIVE TRANSFER: DNA TRANSPORT"/>
    <property type="match status" value="1"/>
</dbReference>
<dbReference type="Gene3D" id="3.40.50.300">
    <property type="entry name" value="P-loop containing nucleotide triphosphate hydrolases"/>
    <property type="match status" value="1"/>
</dbReference>
<comment type="subcellular location">
    <subcellularLocation>
        <location evidence="1">Cell membrane</location>
        <topology evidence="1">Multi-pass membrane protein</topology>
    </subcellularLocation>
</comment>